<dbReference type="InterPro" id="IPR043128">
    <property type="entry name" value="Rev_trsase/Diguanyl_cyclase"/>
</dbReference>
<dbReference type="SUPFAM" id="SSF56672">
    <property type="entry name" value="DNA/RNA polymerases"/>
    <property type="match status" value="1"/>
</dbReference>
<dbReference type="Proteomes" id="UP000006310">
    <property type="component" value="Chromosome 3"/>
</dbReference>
<dbReference type="PANTHER" id="PTHR45873">
    <property type="entry name" value="DNA POLYMERASE ETA"/>
    <property type="match status" value="1"/>
</dbReference>
<dbReference type="PANTHER" id="PTHR45873:SF1">
    <property type="entry name" value="DNA POLYMERASE ETA"/>
    <property type="match status" value="1"/>
</dbReference>
<reference evidence="13 14" key="1">
    <citation type="journal article" date="2011" name="Proc. Natl. Acad. Sci. U.S.A.">
        <title>Evolutionary erosion of yeast sex chromosomes by mating-type switching accidents.</title>
        <authorList>
            <person name="Gordon J.L."/>
            <person name="Armisen D."/>
            <person name="Proux-Wera E."/>
            <person name="Oheigeartaigh S.S."/>
            <person name="Byrne K.P."/>
            <person name="Wolfe K.H."/>
        </authorList>
    </citation>
    <scope>NUCLEOTIDE SEQUENCE [LARGE SCALE GENOMIC DNA]</scope>
    <source>
        <strain evidence="14">ATCC MYA-139 / BCRC 22969 / CBS 8797 / CCRC 22969 / KCTC 17520 / NBRC 10181 / NCYC 3082</strain>
    </source>
</reference>
<dbReference type="InterPro" id="IPR052230">
    <property type="entry name" value="DNA_polymerase_eta"/>
</dbReference>
<evidence type="ECO:0000256" key="10">
    <source>
        <dbReference type="SAM" id="MobiDB-lite"/>
    </source>
</evidence>
<protein>
    <recommendedName>
        <fullName evidence="9">DNA polymerase eta</fullName>
    </recommendedName>
</protein>
<dbReference type="eggNOG" id="KOG2095">
    <property type="taxonomic scope" value="Eukaryota"/>
</dbReference>
<sequence>MSKYTWRDLIKINSATDAYSSPLACLAHIDMNAFFAQVEQIRCGYSKDEPVVCVQWSSIIAVSYAARKFNISRMDTIESAMEKCPSLVPIHTAVFKKGENFWQYHDGFGSWSKDPKKQLSPEFYKVSLDPYRRESRKILKIFKEFCDVVEKASVDEVFLDLGRICFQRLMELDSSEREPAVMNFNELKDLFVRGKYDLDSKLPSIPEELKSLKFHGFVFQEENASLTDWDDVIFWLASKYVLEIRTCIQDTLGYSTSCGVARTKMLCKLGSNFKKPDAQVIILNKNINAFLDCGKFDITSFWTLGGLLGKQLVDILNLPSNRSINYIRENWQTPQELTTFITAEIKHTNFIPEHNKSDFERVDILAQKLYDISRGQFVTPLNPKPVVKTMMSNKNMRGKACSSLIDCISWLEVFCGELDSRVKELEREYNKVIMPKTVTVSLRTDKYVSFRKSGPLVHRSRSLNSEDLLKTGIKLITELNTKYNNKQACPNYYPLKNLNLSISNFEIMDIQKTIIDMFGNQTQLSKPDADSPKDSDKKIDDAYSKENAFYCDICEINSASLKEFNEHKDFHIATKLSESLNGTAEDSANLSLGEQRLLFPKKRRDKSNAKSQIKKPASKGNNNIFKYFSK</sequence>
<evidence type="ECO:0000256" key="4">
    <source>
        <dbReference type="ARBA" id="ARBA00022763"/>
    </source>
</evidence>
<dbReference type="InterPro" id="IPR017961">
    <property type="entry name" value="DNA_pol_Y-fam_little_finger"/>
</dbReference>
<dbReference type="OrthoDB" id="5723at2759"/>
<dbReference type="PROSITE" id="PS51907">
    <property type="entry name" value="ZF_UBZ3"/>
    <property type="match status" value="1"/>
</dbReference>
<dbReference type="GO" id="GO:0003887">
    <property type="term" value="F:DNA-directed DNA polymerase activity"/>
    <property type="evidence" value="ECO:0007669"/>
    <property type="project" value="EnsemblFungi"/>
</dbReference>
<dbReference type="GO" id="GO:0005634">
    <property type="term" value="C:nucleus"/>
    <property type="evidence" value="ECO:0007669"/>
    <property type="project" value="UniProtKB-SubCell"/>
</dbReference>
<comment type="subcellular location">
    <subcellularLocation>
        <location evidence="1">Nucleus</location>
    </subcellularLocation>
</comment>
<proteinExistence type="predicted"/>
<evidence type="ECO:0000313" key="13">
    <source>
        <dbReference type="EMBL" id="CCK69541.1"/>
    </source>
</evidence>
<feature type="domain" description="UBZ3-type" evidence="12">
    <location>
        <begin position="544"/>
        <end position="579"/>
    </location>
</feature>
<dbReference type="InterPro" id="IPR041298">
    <property type="entry name" value="UBZ3"/>
</dbReference>
<reference evidence="14" key="2">
    <citation type="submission" date="2012-08" db="EMBL/GenBank/DDBJ databases">
        <title>Genome sequence of Kazachstania naganishii.</title>
        <authorList>
            <person name="Gordon J.L."/>
            <person name="Armisen D."/>
            <person name="Proux-Wera E."/>
            <person name="OhEigeartaigh S.S."/>
            <person name="Byrne K.P."/>
            <person name="Wolfe K.H."/>
        </authorList>
    </citation>
    <scope>NUCLEOTIDE SEQUENCE [LARGE SCALE GENOMIC DNA]</scope>
    <source>
        <strain evidence="14">ATCC MYA-139 / BCRC 22969 / CBS 8797 / CCRC 22969 / KCTC 17520 / NBRC 10181 / NCYC 3082</strain>
    </source>
</reference>
<dbReference type="InterPro" id="IPR043502">
    <property type="entry name" value="DNA/RNA_pol_sf"/>
</dbReference>
<name>J7S655_HUIN7</name>
<dbReference type="InterPro" id="IPR036775">
    <property type="entry name" value="DNA_pol_Y-fam_lit_finger_sf"/>
</dbReference>
<dbReference type="PIRSF" id="PIRSF036603">
    <property type="entry name" value="DPol_eta"/>
    <property type="match status" value="1"/>
</dbReference>
<evidence type="ECO:0000259" key="12">
    <source>
        <dbReference type="PROSITE" id="PS51907"/>
    </source>
</evidence>
<dbReference type="RefSeq" id="XP_022463787.1">
    <property type="nucleotide sequence ID" value="XM_022607164.1"/>
</dbReference>
<dbReference type="GO" id="GO:0008270">
    <property type="term" value="F:zinc ion binding"/>
    <property type="evidence" value="ECO:0007669"/>
    <property type="project" value="UniProtKB-KW"/>
</dbReference>
<evidence type="ECO:0000256" key="8">
    <source>
        <dbReference type="ARBA" id="ARBA00023242"/>
    </source>
</evidence>
<dbReference type="Gene3D" id="3.30.1490.100">
    <property type="entry name" value="DNA polymerase, Y-family, little finger domain"/>
    <property type="match status" value="1"/>
</dbReference>
<dbReference type="GO" id="GO:0007059">
    <property type="term" value="P:chromosome segregation"/>
    <property type="evidence" value="ECO:0007669"/>
    <property type="project" value="EnsemblFungi"/>
</dbReference>
<keyword evidence="2" id="KW-0808">Transferase</keyword>
<dbReference type="Pfam" id="PF00817">
    <property type="entry name" value="IMS"/>
    <property type="match status" value="1"/>
</dbReference>
<dbReference type="OMA" id="QVEQIRC"/>
<dbReference type="STRING" id="1071383.J7S655"/>
<dbReference type="PROSITE" id="PS50173">
    <property type="entry name" value="UMUC"/>
    <property type="match status" value="1"/>
</dbReference>
<gene>
    <name evidence="13" type="primary">KNAG0C04390</name>
    <name evidence="13" type="ordered locus">KNAG_0C04390</name>
</gene>
<organism evidence="13 14">
    <name type="scientific">Huiozyma naganishii (strain ATCC MYA-139 / BCRC 22969 / CBS 8797 / KCTC 17520 / NBRC 10181 / NCYC 3082 / Yp74L-3)</name>
    <name type="common">Yeast</name>
    <name type="synonym">Kazachstania naganishii</name>
    <dbReference type="NCBI Taxonomy" id="1071383"/>
    <lineage>
        <taxon>Eukaryota</taxon>
        <taxon>Fungi</taxon>
        <taxon>Dikarya</taxon>
        <taxon>Ascomycota</taxon>
        <taxon>Saccharomycotina</taxon>
        <taxon>Saccharomycetes</taxon>
        <taxon>Saccharomycetales</taxon>
        <taxon>Saccharomycetaceae</taxon>
        <taxon>Huiozyma</taxon>
    </lineage>
</organism>
<dbReference type="Gene3D" id="1.10.150.20">
    <property type="entry name" value="5' to 3' exonuclease, C-terminal subdomain"/>
    <property type="match status" value="1"/>
</dbReference>
<dbReference type="GO" id="GO:0009314">
    <property type="term" value="P:response to radiation"/>
    <property type="evidence" value="ECO:0007669"/>
    <property type="project" value="TreeGrafter"/>
</dbReference>
<dbReference type="AlphaFoldDB" id="J7S655"/>
<evidence type="ECO:0000256" key="2">
    <source>
        <dbReference type="ARBA" id="ARBA00022679"/>
    </source>
</evidence>
<dbReference type="EMBL" id="HE978316">
    <property type="protein sequence ID" value="CCK69541.1"/>
    <property type="molecule type" value="Genomic_DNA"/>
</dbReference>
<dbReference type="GO" id="GO:0006281">
    <property type="term" value="P:DNA repair"/>
    <property type="evidence" value="ECO:0007669"/>
    <property type="project" value="UniProtKB-KW"/>
</dbReference>
<feature type="domain" description="UmuC" evidence="11">
    <location>
        <begin position="26"/>
        <end position="305"/>
    </location>
</feature>
<dbReference type="GeneID" id="34525221"/>
<evidence type="ECO:0000256" key="1">
    <source>
        <dbReference type="ARBA" id="ARBA00004123"/>
    </source>
</evidence>
<dbReference type="HOGENOM" id="CLU_012348_7_3_1"/>
<dbReference type="Gene3D" id="3.30.70.270">
    <property type="match status" value="1"/>
</dbReference>
<evidence type="ECO:0000256" key="3">
    <source>
        <dbReference type="ARBA" id="ARBA00022723"/>
    </source>
</evidence>
<dbReference type="FunFam" id="3.40.1170.60:FF:000008">
    <property type="entry name" value="DNA polymerase eta subunit"/>
    <property type="match status" value="1"/>
</dbReference>
<evidence type="ECO:0000259" key="11">
    <source>
        <dbReference type="PROSITE" id="PS50173"/>
    </source>
</evidence>
<keyword evidence="3" id="KW-0479">Metal-binding</keyword>
<dbReference type="GO" id="GO:0007064">
    <property type="term" value="P:mitotic sister chromatid cohesion"/>
    <property type="evidence" value="ECO:0007669"/>
    <property type="project" value="EnsemblFungi"/>
</dbReference>
<dbReference type="GO" id="GO:0035861">
    <property type="term" value="C:site of double-strand break"/>
    <property type="evidence" value="ECO:0007669"/>
    <property type="project" value="TreeGrafter"/>
</dbReference>
<keyword evidence="5" id="KW-0863">Zinc-finger</keyword>
<keyword evidence="8" id="KW-0539">Nucleus</keyword>
<keyword evidence="14" id="KW-1185">Reference proteome</keyword>
<evidence type="ECO:0000313" key="14">
    <source>
        <dbReference type="Proteomes" id="UP000006310"/>
    </source>
</evidence>
<dbReference type="Gene3D" id="3.40.1170.60">
    <property type="match status" value="1"/>
</dbReference>
<keyword evidence="7" id="KW-0234">DNA repair</keyword>
<feature type="region of interest" description="Disordered" evidence="10">
    <location>
        <begin position="601"/>
        <end position="622"/>
    </location>
</feature>
<dbReference type="GO" id="GO:0005739">
    <property type="term" value="C:mitochondrion"/>
    <property type="evidence" value="ECO:0007669"/>
    <property type="project" value="EnsemblFungi"/>
</dbReference>
<dbReference type="KEGG" id="kng:KNAG_0C04390"/>
<evidence type="ECO:0000256" key="9">
    <source>
        <dbReference type="ARBA" id="ARBA00044975"/>
    </source>
</evidence>
<dbReference type="GO" id="GO:0042276">
    <property type="term" value="P:error-prone translesion synthesis"/>
    <property type="evidence" value="ECO:0007669"/>
    <property type="project" value="EnsemblFungi"/>
</dbReference>
<evidence type="ECO:0000256" key="7">
    <source>
        <dbReference type="ARBA" id="ARBA00023204"/>
    </source>
</evidence>
<dbReference type="GO" id="GO:0005657">
    <property type="term" value="C:replication fork"/>
    <property type="evidence" value="ECO:0007669"/>
    <property type="project" value="EnsemblFungi"/>
</dbReference>
<dbReference type="GO" id="GO:0070987">
    <property type="term" value="P:error-free translesion synthesis"/>
    <property type="evidence" value="ECO:0007669"/>
    <property type="project" value="EnsemblFungi"/>
</dbReference>
<dbReference type="InterPro" id="IPR001126">
    <property type="entry name" value="UmuC"/>
</dbReference>
<keyword evidence="6" id="KW-0862">Zinc</keyword>
<evidence type="ECO:0000256" key="6">
    <source>
        <dbReference type="ARBA" id="ARBA00022833"/>
    </source>
</evidence>
<dbReference type="SUPFAM" id="SSF100879">
    <property type="entry name" value="Lesion bypass DNA polymerase (Y-family), little finger domain"/>
    <property type="match status" value="1"/>
</dbReference>
<keyword evidence="4" id="KW-0227">DNA damage</keyword>
<accession>J7S655</accession>
<dbReference type="GO" id="GO:0003684">
    <property type="term" value="F:damaged DNA binding"/>
    <property type="evidence" value="ECO:0007669"/>
    <property type="project" value="InterPro"/>
</dbReference>
<dbReference type="Pfam" id="PF11799">
    <property type="entry name" value="IMS_C"/>
    <property type="match status" value="1"/>
</dbReference>
<evidence type="ECO:0000256" key="5">
    <source>
        <dbReference type="ARBA" id="ARBA00022771"/>
    </source>
</evidence>